<dbReference type="Proteomes" id="UP000005561">
    <property type="component" value="Unassembled WGS sequence"/>
</dbReference>
<name>C6LLE2_9FIRM</name>
<protein>
    <submittedName>
        <fullName evidence="1">Uncharacterized protein</fullName>
    </submittedName>
</protein>
<keyword evidence="2" id="KW-1185">Reference proteome</keyword>
<evidence type="ECO:0000313" key="1">
    <source>
        <dbReference type="EMBL" id="EET58565.1"/>
    </source>
</evidence>
<evidence type="ECO:0000313" key="2">
    <source>
        <dbReference type="Proteomes" id="UP000005561"/>
    </source>
</evidence>
<proteinExistence type="predicted"/>
<sequence length="47" mass="5176">MLAKSAAAAYRLLRIPGRRIPCSGLLFVAMYTTKTSSGRFLVTLIFL</sequence>
<accession>C6LLE2</accession>
<gene>
    <name evidence="1" type="ORF">BRYFOR_09489</name>
</gene>
<reference evidence="1" key="1">
    <citation type="submission" date="2009-07" db="EMBL/GenBank/DDBJ databases">
        <authorList>
            <person name="Weinstock G."/>
            <person name="Sodergren E."/>
            <person name="Clifton S."/>
            <person name="Fulton L."/>
            <person name="Fulton B."/>
            <person name="Courtney L."/>
            <person name="Fronick C."/>
            <person name="Harrison M."/>
            <person name="Strong C."/>
            <person name="Farmer C."/>
            <person name="Delahaunty K."/>
            <person name="Markovic C."/>
            <person name="Hall O."/>
            <person name="Minx P."/>
            <person name="Tomlinson C."/>
            <person name="Mitreva M."/>
            <person name="Nelson J."/>
            <person name="Hou S."/>
            <person name="Wollam A."/>
            <person name="Pepin K.H."/>
            <person name="Johnson M."/>
            <person name="Bhonagiri V."/>
            <person name="Nash W.E."/>
            <person name="Warren W."/>
            <person name="Chinwalla A."/>
            <person name="Mardis E.R."/>
            <person name="Wilson R.K."/>
        </authorList>
    </citation>
    <scope>NUCLEOTIDE SEQUENCE [LARGE SCALE GENOMIC DNA]</scope>
    <source>
        <strain evidence="1">DSM 14469</strain>
    </source>
</reference>
<dbReference type="AlphaFoldDB" id="C6LLE2"/>
<organism evidence="1 2">
    <name type="scientific">Marvinbryantia formatexigens DSM 14469</name>
    <dbReference type="NCBI Taxonomy" id="478749"/>
    <lineage>
        <taxon>Bacteria</taxon>
        <taxon>Bacillati</taxon>
        <taxon>Bacillota</taxon>
        <taxon>Clostridia</taxon>
        <taxon>Lachnospirales</taxon>
        <taxon>Lachnospiraceae</taxon>
        <taxon>Marvinbryantia</taxon>
    </lineage>
</organism>
<dbReference type="EMBL" id="ACCL02000029">
    <property type="protein sequence ID" value="EET58565.1"/>
    <property type="molecule type" value="Genomic_DNA"/>
</dbReference>
<comment type="caution">
    <text evidence="1">The sequence shown here is derived from an EMBL/GenBank/DDBJ whole genome shotgun (WGS) entry which is preliminary data.</text>
</comment>